<evidence type="ECO:0008006" key="4">
    <source>
        <dbReference type="Google" id="ProtNLM"/>
    </source>
</evidence>
<dbReference type="EMBL" id="GL871533">
    <property type="protein sequence ID" value="EGC28843.1"/>
    <property type="molecule type" value="Genomic_DNA"/>
</dbReference>
<keyword evidence="1" id="KW-0812">Transmembrane</keyword>
<dbReference type="KEGG" id="dpp:DICPUDRAFT_85090"/>
<dbReference type="InterPro" id="IPR040291">
    <property type="entry name" value="DDB_G0287341-like"/>
</dbReference>
<keyword evidence="1" id="KW-1133">Transmembrane helix</keyword>
<feature type="transmembrane region" description="Helical" evidence="1">
    <location>
        <begin position="211"/>
        <end position="231"/>
    </location>
</feature>
<evidence type="ECO:0000256" key="1">
    <source>
        <dbReference type="SAM" id="Phobius"/>
    </source>
</evidence>
<gene>
    <name evidence="2" type="ORF">DICPUDRAFT_85090</name>
</gene>
<accession>F1A4N6</accession>
<reference evidence="3" key="1">
    <citation type="journal article" date="2011" name="Genome Biol.">
        <title>Comparative genomics of the social amoebae Dictyostelium discoideum and Dictyostelium purpureum.</title>
        <authorList>
            <consortium name="US DOE Joint Genome Institute (JGI-PGF)"/>
            <person name="Sucgang R."/>
            <person name="Kuo A."/>
            <person name="Tian X."/>
            <person name="Salerno W."/>
            <person name="Parikh A."/>
            <person name="Feasley C.L."/>
            <person name="Dalin E."/>
            <person name="Tu H."/>
            <person name="Huang E."/>
            <person name="Barry K."/>
            <person name="Lindquist E."/>
            <person name="Shapiro H."/>
            <person name="Bruce D."/>
            <person name="Schmutz J."/>
            <person name="Salamov A."/>
            <person name="Fey P."/>
            <person name="Gaudet P."/>
            <person name="Anjard C."/>
            <person name="Babu M.M."/>
            <person name="Basu S."/>
            <person name="Bushmanova Y."/>
            <person name="van der Wel H."/>
            <person name="Katoh-Kurasawa M."/>
            <person name="Dinh C."/>
            <person name="Coutinho P.M."/>
            <person name="Saito T."/>
            <person name="Elias M."/>
            <person name="Schaap P."/>
            <person name="Kay R.R."/>
            <person name="Henrissat B."/>
            <person name="Eichinger L."/>
            <person name="Rivero F."/>
            <person name="Putnam N.H."/>
            <person name="West C.M."/>
            <person name="Loomis W.F."/>
            <person name="Chisholm R.L."/>
            <person name="Shaulsky G."/>
            <person name="Strassmann J.E."/>
            <person name="Queller D.C."/>
            <person name="Kuspa A."/>
            <person name="Grigoriev I.V."/>
        </authorList>
    </citation>
    <scope>NUCLEOTIDE SEQUENCE [LARGE SCALE GENOMIC DNA]</scope>
    <source>
        <strain evidence="3">QSDP1</strain>
    </source>
</reference>
<keyword evidence="1" id="KW-0472">Membrane</keyword>
<dbReference type="VEuPathDB" id="AmoebaDB:DICPUDRAFT_85090"/>
<feature type="transmembrane region" description="Helical" evidence="1">
    <location>
        <begin position="129"/>
        <end position="151"/>
    </location>
</feature>
<keyword evidence="3" id="KW-1185">Reference proteome</keyword>
<protein>
    <recommendedName>
        <fullName evidence="4">Transmembrane protein</fullName>
    </recommendedName>
</protein>
<name>F1A4N6_DICPU</name>
<dbReference type="Proteomes" id="UP000001064">
    <property type="component" value="Unassembled WGS sequence"/>
</dbReference>
<dbReference type="InParanoid" id="F1A4N6"/>
<evidence type="ECO:0000313" key="2">
    <source>
        <dbReference type="EMBL" id="EGC28843.1"/>
    </source>
</evidence>
<sequence>MPKASIISIILLTFSLISLIFSFSSYWYYDKTKVNGKVILEHFYEYNKYKTLKTLNTNSTVSTTTTTIQYYDSQDEYNNRNYLTIFRLSIAFASVSFICIAITLVYLFYQTLRKTHHPPHRLHQYIRIFFKMLILFGVLCSGISLFIFIGVNDEKKKDCLRLYSKNLCNNINTKFFYTYSYVDNSASGDENSDGLHLKQTDSFTFYAQPYIAWYMMVCATTLSLISVFVIFMGDAFDTTKLNYQTIL</sequence>
<dbReference type="PANTHER" id="PTHR35202:SF2">
    <property type="entry name" value="TRANSMEMBRANE PROTEIN"/>
    <property type="match status" value="1"/>
</dbReference>
<feature type="transmembrane region" description="Helical" evidence="1">
    <location>
        <begin position="85"/>
        <end position="109"/>
    </location>
</feature>
<dbReference type="STRING" id="5786.F1A4N6"/>
<dbReference type="GeneID" id="10507085"/>
<evidence type="ECO:0000313" key="3">
    <source>
        <dbReference type="Proteomes" id="UP000001064"/>
    </source>
</evidence>
<organism evidence="2 3">
    <name type="scientific">Dictyostelium purpureum</name>
    <name type="common">Slime mold</name>
    <dbReference type="NCBI Taxonomy" id="5786"/>
    <lineage>
        <taxon>Eukaryota</taxon>
        <taxon>Amoebozoa</taxon>
        <taxon>Evosea</taxon>
        <taxon>Eumycetozoa</taxon>
        <taxon>Dictyostelia</taxon>
        <taxon>Dictyosteliales</taxon>
        <taxon>Dictyosteliaceae</taxon>
        <taxon>Dictyostelium</taxon>
    </lineage>
</organism>
<dbReference type="RefSeq" id="XP_003294629.1">
    <property type="nucleotide sequence ID" value="XM_003294581.1"/>
</dbReference>
<dbReference type="AlphaFoldDB" id="F1A4N6"/>
<dbReference type="PANTHER" id="PTHR35202">
    <property type="entry name" value="TRANSMEMBRANE PROTEIN-RELATED"/>
    <property type="match status" value="1"/>
</dbReference>
<feature type="transmembrane region" description="Helical" evidence="1">
    <location>
        <begin position="7"/>
        <end position="29"/>
    </location>
</feature>
<proteinExistence type="predicted"/>